<evidence type="ECO:0000256" key="6">
    <source>
        <dbReference type="ARBA" id="ARBA00023033"/>
    </source>
</evidence>
<dbReference type="Pfam" id="PF00067">
    <property type="entry name" value="p450"/>
    <property type="match status" value="1"/>
</dbReference>
<dbReference type="CDD" id="cd11033">
    <property type="entry name" value="CYP142-like"/>
    <property type="match status" value="1"/>
</dbReference>
<dbReference type="GO" id="GO:0008395">
    <property type="term" value="F:steroid hydroxylase activity"/>
    <property type="evidence" value="ECO:0007669"/>
    <property type="project" value="TreeGrafter"/>
</dbReference>
<reference evidence="7 8" key="1">
    <citation type="submission" date="2016-11" db="EMBL/GenBank/DDBJ databases">
        <authorList>
            <person name="Jaros S."/>
            <person name="Januszkiewicz K."/>
            <person name="Wedrychowicz H."/>
        </authorList>
    </citation>
    <scope>NUCLEOTIDE SEQUENCE [LARGE SCALE GENOMIC DNA]</scope>
    <source>
        <strain evidence="7 8">DSM 46144</strain>
    </source>
</reference>
<name>A0A1M7TYT4_9ACTN</name>
<dbReference type="GO" id="GO:0006707">
    <property type="term" value="P:cholesterol catabolic process"/>
    <property type="evidence" value="ECO:0007669"/>
    <property type="project" value="TreeGrafter"/>
</dbReference>
<dbReference type="PANTHER" id="PTHR46696:SF4">
    <property type="entry name" value="BIOTIN BIOSYNTHESIS CYTOCHROME P450"/>
    <property type="match status" value="1"/>
</dbReference>
<keyword evidence="3" id="KW-0479">Metal-binding</keyword>
<dbReference type="PANTHER" id="PTHR46696">
    <property type="entry name" value="P450, PUTATIVE (EUROFUNG)-RELATED"/>
    <property type="match status" value="1"/>
</dbReference>
<sequence length="418" mass="45914">MTLFATPHPVQTQIDISSQRFWSLPFAERETSFARLRAEAPVSWHPPIEVDFPHDQRGFWAVTRAADITAVSRDSEVFESKHGITLDPVSPEESVAISFFLAMDPPEHTRYRKLISAAFTPKAIGRITERIEQNAVSIVDGLIGAGDVDFVTACSARLPMTTVSDIVGVPDSERDRVSQAAEHLVGGGEAAGLSREEFHSFAFGEVLYLFQVGADLAAHRRKNPADDLMTNLVQAEIDGHRLTDDNIGAFMVLMSVAGNDTTKQATTRTMLALNDYPEQRDWLLADYDGRIMPAIEEFVRYSTPVMQFTRTASRDVELHGAQIAAGDKVALFYCSGNRDETVFDRPDVFDLRRRKSLHVGFGGGGAHYCLGSGVAKTQLRAIIGQLLTRVPSIEFGEPVPLESNFIHGIASLPARIGA</sequence>
<organism evidence="7 8">
    <name type="scientific">Cryptosporangium aurantiacum</name>
    <dbReference type="NCBI Taxonomy" id="134849"/>
    <lineage>
        <taxon>Bacteria</taxon>
        <taxon>Bacillati</taxon>
        <taxon>Actinomycetota</taxon>
        <taxon>Actinomycetes</taxon>
        <taxon>Cryptosporangiales</taxon>
        <taxon>Cryptosporangiaceae</taxon>
        <taxon>Cryptosporangium</taxon>
    </lineage>
</organism>
<evidence type="ECO:0000256" key="4">
    <source>
        <dbReference type="ARBA" id="ARBA00023002"/>
    </source>
</evidence>
<keyword evidence="8" id="KW-1185">Reference proteome</keyword>
<keyword evidence="2" id="KW-0349">Heme</keyword>
<dbReference type="OrthoDB" id="5241086at2"/>
<comment type="similarity">
    <text evidence="1">Belongs to the cytochrome P450 family.</text>
</comment>
<gene>
    <name evidence="7" type="ORF">SAMN05443668_107395</name>
</gene>
<dbReference type="SUPFAM" id="SSF48264">
    <property type="entry name" value="Cytochrome P450"/>
    <property type="match status" value="1"/>
</dbReference>
<keyword evidence="5" id="KW-0408">Iron</keyword>
<proteinExistence type="inferred from homology"/>
<dbReference type="InterPro" id="IPR001128">
    <property type="entry name" value="Cyt_P450"/>
</dbReference>
<evidence type="ECO:0000256" key="2">
    <source>
        <dbReference type="ARBA" id="ARBA00022617"/>
    </source>
</evidence>
<dbReference type="AlphaFoldDB" id="A0A1M7TYT4"/>
<dbReference type="PRINTS" id="PR00359">
    <property type="entry name" value="BP450"/>
</dbReference>
<dbReference type="FunFam" id="1.10.630.10:FF:000018">
    <property type="entry name" value="Cytochrome P450 monooxygenase"/>
    <property type="match status" value="1"/>
</dbReference>
<dbReference type="STRING" id="134849.SAMN05443668_107395"/>
<keyword evidence="6" id="KW-0503">Monooxygenase</keyword>
<dbReference type="InterPro" id="IPR002397">
    <property type="entry name" value="Cyt_P450_B"/>
</dbReference>
<dbReference type="GO" id="GO:0036199">
    <property type="term" value="F:cholest-4-en-3-one 26-monooxygenase activity"/>
    <property type="evidence" value="ECO:0007669"/>
    <property type="project" value="TreeGrafter"/>
</dbReference>
<dbReference type="GO" id="GO:0005506">
    <property type="term" value="F:iron ion binding"/>
    <property type="evidence" value="ECO:0007669"/>
    <property type="project" value="InterPro"/>
</dbReference>
<keyword evidence="4" id="KW-0560">Oxidoreductase</keyword>
<evidence type="ECO:0000256" key="5">
    <source>
        <dbReference type="ARBA" id="ARBA00023004"/>
    </source>
</evidence>
<evidence type="ECO:0000313" key="8">
    <source>
        <dbReference type="Proteomes" id="UP000184440"/>
    </source>
</evidence>
<accession>A0A1M7TYT4</accession>
<dbReference type="RefSeq" id="WP_073260272.1">
    <property type="nucleotide sequence ID" value="NZ_FRCS01000007.1"/>
</dbReference>
<dbReference type="Gene3D" id="1.10.630.10">
    <property type="entry name" value="Cytochrome P450"/>
    <property type="match status" value="1"/>
</dbReference>
<dbReference type="Proteomes" id="UP000184440">
    <property type="component" value="Unassembled WGS sequence"/>
</dbReference>
<dbReference type="GO" id="GO:0020037">
    <property type="term" value="F:heme binding"/>
    <property type="evidence" value="ECO:0007669"/>
    <property type="project" value="InterPro"/>
</dbReference>
<protein>
    <submittedName>
        <fullName evidence="7">Cytochrome P450</fullName>
    </submittedName>
</protein>
<evidence type="ECO:0000256" key="1">
    <source>
        <dbReference type="ARBA" id="ARBA00010617"/>
    </source>
</evidence>
<evidence type="ECO:0000256" key="3">
    <source>
        <dbReference type="ARBA" id="ARBA00022723"/>
    </source>
</evidence>
<dbReference type="EMBL" id="FRCS01000007">
    <property type="protein sequence ID" value="SHN75845.1"/>
    <property type="molecule type" value="Genomic_DNA"/>
</dbReference>
<evidence type="ECO:0000313" key="7">
    <source>
        <dbReference type="EMBL" id="SHN75845.1"/>
    </source>
</evidence>
<dbReference type="InterPro" id="IPR036396">
    <property type="entry name" value="Cyt_P450_sf"/>
</dbReference>